<dbReference type="EMBL" id="BSXT01001599">
    <property type="protein sequence ID" value="GMF43883.1"/>
    <property type="molecule type" value="Genomic_DNA"/>
</dbReference>
<dbReference type="AlphaFoldDB" id="A0A9W7CVQ0"/>
<evidence type="ECO:0000256" key="3">
    <source>
        <dbReference type="ARBA" id="ARBA00022722"/>
    </source>
</evidence>
<sequence length="156" mass="17920">MWSWLEPQRQAVKTIKLALQQAPVLRLPDFDKPFIVTTDASHTCVGGVLSQIHEGADLPVAFYSKKLGVHELNWPVHEKELFAINQALHRWRHYLHGTRFDVITDNSACKWFLQHPRVSGRLARWLDFLASFDFKLHHRPGSQNVVADALSHPTVL</sequence>
<dbReference type="OrthoDB" id="1750432at2759"/>
<dbReference type="InterPro" id="IPR043502">
    <property type="entry name" value="DNA/RNA_pol_sf"/>
</dbReference>
<dbReference type="GO" id="GO:0004519">
    <property type="term" value="F:endonuclease activity"/>
    <property type="evidence" value="ECO:0007669"/>
    <property type="project" value="UniProtKB-KW"/>
</dbReference>
<evidence type="ECO:0000256" key="5">
    <source>
        <dbReference type="ARBA" id="ARBA00022801"/>
    </source>
</evidence>
<evidence type="ECO:0000259" key="7">
    <source>
        <dbReference type="Pfam" id="PF17917"/>
    </source>
</evidence>
<accession>A0A9W7CVQ0</accession>
<keyword evidence="9" id="KW-1185">Reference proteome</keyword>
<feature type="domain" description="Reverse transcriptase RNase H-like" evidence="7">
    <location>
        <begin position="29"/>
        <end position="132"/>
    </location>
</feature>
<keyword evidence="4" id="KW-0255">Endonuclease</keyword>
<dbReference type="Gene3D" id="3.10.20.370">
    <property type="match status" value="1"/>
</dbReference>
<dbReference type="CDD" id="cd09274">
    <property type="entry name" value="RNase_HI_RT_Ty3"/>
    <property type="match status" value="1"/>
</dbReference>
<comment type="caution">
    <text evidence="8">The sequence shown here is derived from an EMBL/GenBank/DDBJ whole genome shotgun (WGS) entry which is preliminary data.</text>
</comment>
<evidence type="ECO:0000313" key="8">
    <source>
        <dbReference type="EMBL" id="GMF43883.1"/>
    </source>
</evidence>
<evidence type="ECO:0000256" key="2">
    <source>
        <dbReference type="ARBA" id="ARBA00022695"/>
    </source>
</evidence>
<dbReference type="PANTHER" id="PTHR34072">
    <property type="entry name" value="ENZYMATIC POLYPROTEIN-RELATED"/>
    <property type="match status" value="1"/>
</dbReference>
<evidence type="ECO:0000256" key="1">
    <source>
        <dbReference type="ARBA" id="ARBA00022679"/>
    </source>
</evidence>
<proteinExistence type="predicted"/>
<dbReference type="FunFam" id="3.10.20.370:FF:000001">
    <property type="entry name" value="Retrovirus-related Pol polyprotein from transposon 17.6-like protein"/>
    <property type="match status" value="1"/>
</dbReference>
<keyword evidence="6" id="KW-0695">RNA-directed DNA polymerase</keyword>
<dbReference type="GO" id="GO:0003964">
    <property type="term" value="F:RNA-directed DNA polymerase activity"/>
    <property type="evidence" value="ECO:0007669"/>
    <property type="project" value="UniProtKB-KW"/>
</dbReference>
<evidence type="ECO:0000256" key="4">
    <source>
        <dbReference type="ARBA" id="ARBA00022759"/>
    </source>
</evidence>
<keyword evidence="2" id="KW-0548">Nucleotidyltransferase</keyword>
<reference evidence="8" key="1">
    <citation type="submission" date="2023-04" db="EMBL/GenBank/DDBJ databases">
        <title>Phytophthora fragariaefolia NBRC 109709.</title>
        <authorList>
            <person name="Ichikawa N."/>
            <person name="Sato H."/>
            <person name="Tonouchi N."/>
        </authorList>
    </citation>
    <scope>NUCLEOTIDE SEQUENCE</scope>
    <source>
        <strain evidence="8">NBRC 109709</strain>
    </source>
</reference>
<dbReference type="InterPro" id="IPR041373">
    <property type="entry name" value="RT_RNaseH"/>
</dbReference>
<evidence type="ECO:0000256" key="6">
    <source>
        <dbReference type="ARBA" id="ARBA00022918"/>
    </source>
</evidence>
<name>A0A9W7CVQ0_9STRA</name>
<keyword evidence="1" id="KW-0808">Transferase</keyword>
<evidence type="ECO:0000313" key="9">
    <source>
        <dbReference type="Proteomes" id="UP001165121"/>
    </source>
</evidence>
<dbReference type="Proteomes" id="UP001165121">
    <property type="component" value="Unassembled WGS sequence"/>
</dbReference>
<organism evidence="8 9">
    <name type="scientific">Phytophthora fragariaefolia</name>
    <dbReference type="NCBI Taxonomy" id="1490495"/>
    <lineage>
        <taxon>Eukaryota</taxon>
        <taxon>Sar</taxon>
        <taxon>Stramenopiles</taxon>
        <taxon>Oomycota</taxon>
        <taxon>Peronosporomycetes</taxon>
        <taxon>Peronosporales</taxon>
        <taxon>Peronosporaceae</taxon>
        <taxon>Phytophthora</taxon>
    </lineage>
</organism>
<gene>
    <name evidence="8" type="ORF">Pfra01_001504300</name>
</gene>
<keyword evidence="3" id="KW-0540">Nuclease</keyword>
<dbReference type="Pfam" id="PF17917">
    <property type="entry name" value="RT_RNaseH"/>
    <property type="match status" value="1"/>
</dbReference>
<dbReference type="GO" id="GO:0016787">
    <property type="term" value="F:hydrolase activity"/>
    <property type="evidence" value="ECO:0007669"/>
    <property type="project" value="UniProtKB-KW"/>
</dbReference>
<keyword evidence="5" id="KW-0378">Hydrolase</keyword>
<dbReference type="SUPFAM" id="SSF56672">
    <property type="entry name" value="DNA/RNA polymerases"/>
    <property type="match status" value="1"/>
</dbReference>
<protein>
    <submittedName>
        <fullName evidence="8">Unnamed protein product</fullName>
    </submittedName>
</protein>